<proteinExistence type="predicted"/>
<gene>
    <name evidence="1" type="ORF">LGH70_13045</name>
</gene>
<name>A0ABS8ADN7_9BACT</name>
<evidence type="ECO:0000313" key="1">
    <source>
        <dbReference type="EMBL" id="MCB2378520.1"/>
    </source>
</evidence>
<dbReference type="SUPFAM" id="SSF49464">
    <property type="entry name" value="Carboxypeptidase regulatory domain-like"/>
    <property type="match status" value="1"/>
</dbReference>
<protein>
    <submittedName>
        <fullName evidence="1">Carboxypeptidase-like regulatory domain-containing protein</fullName>
    </submittedName>
</protein>
<comment type="caution">
    <text evidence="1">The sequence shown here is derived from an EMBL/GenBank/DDBJ whole genome shotgun (WGS) entry which is preliminary data.</text>
</comment>
<keyword evidence="2" id="KW-1185">Reference proteome</keyword>
<dbReference type="Gene3D" id="2.60.40.1120">
    <property type="entry name" value="Carboxypeptidase-like, regulatory domain"/>
    <property type="match status" value="1"/>
</dbReference>
<dbReference type="Proteomes" id="UP001165297">
    <property type="component" value="Unassembled WGS sequence"/>
</dbReference>
<reference evidence="1" key="1">
    <citation type="submission" date="2021-10" db="EMBL/GenBank/DDBJ databases">
        <authorList>
            <person name="Dean J.D."/>
            <person name="Kim M.K."/>
            <person name="Newey C.N."/>
            <person name="Stoker T.S."/>
            <person name="Thompson D.W."/>
            <person name="Grose J.H."/>
        </authorList>
    </citation>
    <scope>NUCLEOTIDE SEQUENCE</scope>
    <source>
        <strain evidence="1">BT635</strain>
    </source>
</reference>
<organism evidence="1 2">
    <name type="scientific">Hymenobacter nitidus</name>
    <dbReference type="NCBI Taxonomy" id="2880929"/>
    <lineage>
        <taxon>Bacteria</taxon>
        <taxon>Pseudomonadati</taxon>
        <taxon>Bacteroidota</taxon>
        <taxon>Cytophagia</taxon>
        <taxon>Cytophagales</taxon>
        <taxon>Hymenobacteraceae</taxon>
        <taxon>Hymenobacter</taxon>
    </lineage>
</organism>
<accession>A0ABS8ADN7</accession>
<sequence length="203" mass="22020">MSGLFWLVLLSGCTLPFFPAKLLRVSGRVVDRHTGQALGGATVQAYAQRGSGLGAGGYAAVAEPHTADAEGNFSFAFLPDPAASYLLLATAPPGYYTIWGEAPTVRRRQPAANLRLPVQAPAYLRIRLLDEPPRSRVWLTVSGYAGPADEFAAPASQTYVRRIDAREPRYIAWSVRDTTGRRTDGAQQVRVTALDTLSITIRF</sequence>
<evidence type="ECO:0000313" key="2">
    <source>
        <dbReference type="Proteomes" id="UP001165297"/>
    </source>
</evidence>
<dbReference type="EMBL" id="JAJADQ010000006">
    <property type="protein sequence ID" value="MCB2378520.1"/>
    <property type="molecule type" value="Genomic_DNA"/>
</dbReference>
<dbReference type="RefSeq" id="WP_226186282.1">
    <property type="nucleotide sequence ID" value="NZ_JAJADQ010000006.1"/>
</dbReference>
<dbReference type="InterPro" id="IPR008969">
    <property type="entry name" value="CarboxyPept-like_regulatory"/>
</dbReference>